<dbReference type="Pfam" id="PF12673">
    <property type="entry name" value="SipL"/>
    <property type="match status" value="2"/>
</dbReference>
<accession>A0A1H6JB40</accession>
<dbReference type="SUPFAM" id="SSF54106">
    <property type="entry name" value="LysM domain"/>
    <property type="match status" value="1"/>
</dbReference>
<dbReference type="InterPro" id="IPR018392">
    <property type="entry name" value="LysM"/>
</dbReference>
<gene>
    <name evidence="3" type="ORF">SAMN02910265_01462</name>
</gene>
<dbReference type="Gene3D" id="3.10.350.10">
    <property type="entry name" value="LysM domain"/>
    <property type="match status" value="1"/>
</dbReference>
<sequence>MDLKLTRETVPAAETIYDGIQEQSVELDYILPDYCPDIFRLIRCETSPVITDWSISGDKLTYELRCDIHILYCGENSNEVQSVEQHRSFTKTVELGKTAESAEVKLIPKADHANFRAVNKRRLDLRGTVSTKITVTGQQEQQVVSDAVGMNIQVKKTPVKFAAGRLTAEKNVRIEEDIELGAAQPDVSAILNCRCSASACEMKLISGKLLAKGETDVEILYSGDNTVEAMRFSLGYSQIIDVDGLDDSYDCAVTPEILSCDITVASDKEGNNRILRCEAEIRLSCRAVRTASVMIAEDAFSTVYPCSVEMSEIKAEQIPAVYDESFRHSAKLADGDNVPQTIYAMWSEPKNINTRIGDDGRSVVISGMLTYSMAAKDKAGMIIMPDRDEAFEVTVGLPDNISGTSVAAEVYVRETSYDISAEGVLTAKSDIGVKLLVYSSDSIKAVTDISVDETTRKERDGDYAIKLYFGIENEDIWDIAKRYSTSVAAIMEENELSGQRLENGGMLLIPIVS</sequence>
<evidence type="ECO:0000259" key="2">
    <source>
        <dbReference type="Pfam" id="PF12673"/>
    </source>
</evidence>
<feature type="domain" description="SipL SPOCS" evidence="2">
    <location>
        <begin position="186"/>
        <end position="264"/>
    </location>
</feature>
<name>A0A1H6JB40_RUMFL</name>
<organism evidence="3 4">
    <name type="scientific">Ruminococcus flavefaciens</name>
    <dbReference type="NCBI Taxonomy" id="1265"/>
    <lineage>
        <taxon>Bacteria</taxon>
        <taxon>Bacillati</taxon>
        <taxon>Bacillota</taxon>
        <taxon>Clostridia</taxon>
        <taxon>Eubacteriales</taxon>
        <taxon>Oscillospiraceae</taxon>
        <taxon>Ruminococcus</taxon>
    </lineage>
</organism>
<evidence type="ECO:0000313" key="4">
    <source>
        <dbReference type="Proteomes" id="UP000183190"/>
    </source>
</evidence>
<evidence type="ECO:0000259" key="1">
    <source>
        <dbReference type="Pfam" id="PF01476"/>
    </source>
</evidence>
<feature type="domain" description="SipL SPOCS" evidence="2">
    <location>
        <begin position="37"/>
        <end position="116"/>
    </location>
</feature>
<protein>
    <submittedName>
        <fullName evidence="3">LysM domain-containing protein</fullName>
    </submittedName>
</protein>
<proteinExistence type="predicted"/>
<dbReference type="AlphaFoldDB" id="A0A1H6JB40"/>
<dbReference type="Proteomes" id="UP000183190">
    <property type="component" value="Unassembled WGS sequence"/>
</dbReference>
<dbReference type="InterPro" id="IPR036779">
    <property type="entry name" value="LysM_dom_sf"/>
</dbReference>
<dbReference type="RefSeq" id="WP_074715899.1">
    <property type="nucleotide sequence ID" value="NZ_FNWV01000004.1"/>
</dbReference>
<feature type="domain" description="LysM" evidence="1">
    <location>
        <begin position="475"/>
        <end position="510"/>
    </location>
</feature>
<dbReference type="Pfam" id="PF01476">
    <property type="entry name" value="LysM"/>
    <property type="match status" value="1"/>
</dbReference>
<dbReference type="EMBL" id="FNWV01000004">
    <property type="protein sequence ID" value="SEH56231.1"/>
    <property type="molecule type" value="Genomic_DNA"/>
</dbReference>
<evidence type="ECO:0000313" key="3">
    <source>
        <dbReference type="EMBL" id="SEH56231.1"/>
    </source>
</evidence>
<dbReference type="CDD" id="cd00118">
    <property type="entry name" value="LysM"/>
    <property type="match status" value="1"/>
</dbReference>
<dbReference type="InterPro" id="IPR024300">
    <property type="entry name" value="SipL_SPOCS_dom"/>
</dbReference>
<reference evidence="3 4" key="1">
    <citation type="submission" date="2016-10" db="EMBL/GenBank/DDBJ databases">
        <authorList>
            <person name="de Groot N.N."/>
        </authorList>
    </citation>
    <scope>NUCLEOTIDE SEQUENCE [LARGE SCALE GENOMIC DNA]</scope>
    <source>
        <strain evidence="3 4">YAD2003</strain>
    </source>
</reference>